<dbReference type="InterPro" id="IPR016541">
    <property type="entry name" value="UCP008505"/>
</dbReference>
<gene>
    <name evidence="1" type="ORF">G3M70_06960</name>
</gene>
<name>A0A7T0BV85_9BACT</name>
<dbReference type="AlphaFoldDB" id="A0A7T0BV85"/>
<dbReference type="EMBL" id="CP048685">
    <property type="protein sequence ID" value="QPJ61637.1"/>
    <property type="molecule type" value="Genomic_DNA"/>
</dbReference>
<protein>
    <submittedName>
        <fullName evidence="1">DUF4411 family protein</fullName>
    </submittedName>
</protein>
<dbReference type="KEGG" id="nli:G3M70_06960"/>
<reference evidence="1 2" key="1">
    <citation type="submission" date="2020-02" db="EMBL/GenBank/DDBJ databases">
        <title>Genomic and physiological characterization of two novel Nitrospinaceae genera.</title>
        <authorList>
            <person name="Mueller A.J."/>
            <person name="Jung M.-Y."/>
            <person name="Strachan C.R."/>
            <person name="Herbold C.W."/>
            <person name="Kirkegaard R.H."/>
            <person name="Daims H."/>
        </authorList>
    </citation>
    <scope>NUCLEOTIDE SEQUENCE [LARGE SCALE GENOMIC DNA]</scope>
    <source>
        <strain evidence="1">EB</strain>
    </source>
</reference>
<accession>A0A7T0BV85</accession>
<evidence type="ECO:0000313" key="1">
    <source>
        <dbReference type="EMBL" id="QPJ61637.1"/>
    </source>
</evidence>
<dbReference type="Proteomes" id="UP000594688">
    <property type="component" value="Chromosome"/>
</dbReference>
<organism evidence="1 2">
    <name type="scientific">Candidatus Nitronauta litoralis</name>
    <dbReference type="NCBI Taxonomy" id="2705533"/>
    <lineage>
        <taxon>Bacteria</taxon>
        <taxon>Pseudomonadati</taxon>
        <taxon>Nitrospinota/Tectimicrobiota group</taxon>
        <taxon>Nitrospinota</taxon>
        <taxon>Nitrospinia</taxon>
        <taxon>Nitrospinales</taxon>
        <taxon>Nitrospinaceae</taxon>
        <taxon>Candidatus Nitronauta</taxon>
    </lineage>
</organism>
<proteinExistence type="predicted"/>
<dbReference type="Pfam" id="PF14367">
    <property type="entry name" value="DUF4411"/>
    <property type="match status" value="1"/>
</dbReference>
<evidence type="ECO:0000313" key="2">
    <source>
        <dbReference type="Proteomes" id="UP000594688"/>
    </source>
</evidence>
<sequence length="175" mass="20499">MLYLLDANTLIDAKRDYYPIGSVPEFWEWLVFNGQQDNIKIPMEVYEEFSDTKDKDGKKDELAIWAEIPDVREALFFREEAEQDLVARITYGGYVANPTDDEISKIGRDPFLLSYALKDLENRCIVTTEVSKPKKQGANRKVPDVCKHFGIQCINNFQMFRKLNFNTNWRNFQNL</sequence>